<feature type="binding site" evidence="3">
    <location>
        <position position="83"/>
    </location>
    <ligand>
        <name>Cu cation</name>
        <dbReference type="ChEBI" id="CHEBI:23378"/>
    </ligand>
</feature>
<reference evidence="6" key="1">
    <citation type="submission" date="2020-09" db="EMBL/GenBank/DDBJ databases">
        <title>A novel bacterium of genus Neiella, isolated from South China Sea.</title>
        <authorList>
            <person name="Huang H."/>
            <person name="Mo K."/>
            <person name="Hu Y."/>
        </authorList>
    </citation>
    <scope>NUCLEOTIDE SEQUENCE</scope>
    <source>
        <strain evidence="6">HB171785</strain>
    </source>
</reference>
<evidence type="ECO:0000256" key="1">
    <source>
        <dbReference type="ARBA" id="ARBA00010996"/>
    </source>
</evidence>
<dbReference type="AlphaFoldDB" id="A0A8J6UQE9"/>
<feature type="binding site" evidence="3">
    <location>
        <position position="87"/>
    </location>
    <ligand>
        <name>Cu cation</name>
        <dbReference type="ChEBI" id="CHEBI:23378"/>
    </ligand>
</feature>
<evidence type="ECO:0000313" key="7">
    <source>
        <dbReference type="Proteomes" id="UP000638014"/>
    </source>
</evidence>
<dbReference type="InterPro" id="IPR013766">
    <property type="entry name" value="Thioredoxin_domain"/>
</dbReference>
<evidence type="ECO:0000259" key="5">
    <source>
        <dbReference type="PROSITE" id="PS51352"/>
    </source>
</evidence>
<dbReference type="Gene3D" id="3.40.30.10">
    <property type="entry name" value="Glutaredoxin"/>
    <property type="match status" value="1"/>
</dbReference>
<feature type="binding site" evidence="3">
    <location>
        <position position="173"/>
    </location>
    <ligand>
        <name>Cu cation</name>
        <dbReference type="ChEBI" id="CHEBI:23378"/>
    </ligand>
</feature>
<gene>
    <name evidence="6" type="ORF">IC617_16990</name>
</gene>
<keyword evidence="4" id="KW-1015">Disulfide bond</keyword>
<dbReference type="EMBL" id="JACXAF010000028">
    <property type="protein sequence ID" value="MBD1391127.1"/>
    <property type="molecule type" value="Genomic_DNA"/>
</dbReference>
<comment type="similarity">
    <text evidence="1">Belongs to the SCO1/2 family.</text>
</comment>
<dbReference type="InterPro" id="IPR036249">
    <property type="entry name" value="Thioredoxin-like_sf"/>
</dbReference>
<protein>
    <submittedName>
        <fullName evidence="6">SCO family protein</fullName>
    </submittedName>
</protein>
<organism evidence="6 7">
    <name type="scientific">Neiella litorisoli</name>
    <dbReference type="NCBI Taxonomy" id="2771431"/>
    <lineage>
        <taxon>Bacteria</taxon>
        <taxon>Pseudomonadati</taxon>
        <taxon>Pseudomonadota</taxon>
        <taxon>Gammaproteobacteria</taxon>
        <taxon>Alteromonadales</taxon>
        <taxon>Echinimonadaceae</taxon>
        <taxon>Neiella</taxon>
    </lineage>
</organism>
<name>A0A8J6UQE9_9GAMM</name>
<comment type="caution">
    <text evidence="6">The sequence shown here is derived from an EMBL/GenBank/DDBJ whole genome shotgun (WGS) entry which is preliminary data.</text>
</comment>
<dbReference type="PANTHER" id="PTHR12151:SF25">
    <property type="entry name" value="LINALOOL DEHYDRATASE_ISOMERASE DOMAIN-CONTAINING PROTEIN"/>
    <property type="match status" value="1"/>
</dbReference>
<dbReference type="CDD" id="cd02968">
    <property type="entry name" value="SCO"/>
    <property type="match status" value="1"/>
</dbReference>
<feature type="domain" description="Thioredoxin" evidence="5">
    <location>
        <begin position="45"/>
        <end position="216"/>
    </location>
</feature>
<dbReference type="GO" id="GO:0046872">
    <property type="term" value="F:metal ion binding"/>
    <property type="evidence" value="ECO:0007669"/>
    <property type="project" value="UniProtKB-KW"/>
</dbReference>
<evidence type="ECO:0000256" key="3">
    <source>
        <dbReference type="PIRSR" id="PIRSR603782-1"/>
    </source>
</evidence>
<dbReference type="SUPFAM" id="SSF52833">
    <property type="entry name" value="Thioredoxin-like"/>
    <property type="match status" value="1"/>
</dbReference>
<dbReference type="InterPro" id="IPR003782">
    <property type="entry name" value="SCO1/SenC"/>
</dbReference>
<keyword evidence="3" id="KW-0479">Metal-binding</keyword>
<evidence type="ECO:0000256" key="2">
    <source>
        <dbReference type="ARBA" id="ARBA00023008"/>
    </source>
</evidence>
<accession>A0A8J6UQE9</accession>
<proteinExistence type="inferred from homology"/>
<dbReference type="PANTHER" id="PTHR12151">
    <property type="entry name" value="ELECTRON TRANSPORT PROTIN SCO1/SENC FAMILY MEMBER"/>
    <property type="match status" value="1"/>
</dbReference>
<keyword evidence="2 3" id="KW-0186">Copper</keyword>
<evidence type="ECO:0000256" key="4">
    <source>
        <dbReference type="PIRSR" id="PIRSR603782-2"/>
    </source>
</evidence>
<feature type="disulfide bond" description="Redox-active" evidence="4">
    <location>
        <begin position="83"/>
        <end position="87"/>
    </location>
</feature>
<evidence type="ECO:0000313" key="6">
    <source>
        <dbReference type="EMBL" id="MBD1391127.1"/>
    </source>
</evidence>
<dbReference type="PROSITE" id="PS51352">
    <property type="entry name" value="THIOREDOXIN_2"/>
    <property type="match status" value="1"/>
</dbReference>
<dbReference type="Proteomes" id="UP000638014">
    <property type="component" value="Unassembled WGS sequence"/>
</dbReference>
<dbReference type="Pfam" id="PF02630">
    <property type="entry name" value="SCO1-SenC"/>
    <property type="match status" value="1"/>
</dbReference>
<sequence length="218" mass="24038">MLILVAALLAAIVGFWAYQQSQPATSEVAITATGYGHQSDTLVVYQPQRQLEPFHLTDHQQQPFDNQRLVGNWSLIFLGYTFCPDICPMTLAMLNGIYPKLQQASELPVQVVFVSADPQRDTTEKLNAYLNYFNPSFVAATGPHPDLFPLTRNLGLAYALYDGADQDNYLVDHSASIVLINPNGHIHGVFKPVAVPGEIPTVKASQLLSDFQRAITLP</sequence>
<keyword evidence="7" id="KW-1185">Reference proteome</keyword>